<dbReference type="KEGG" id="sbh:SBI_09870"/>
<organism evidence="1 2">
    <name type="scientific">Streptomyces bingchenggensis (strain BCW-1)</name>
    <dbReference type="NCBI Taxonomy" id="749414"/>
    <lineage>
        <taxon>Bacteria</taxon>
        <taxon>Bacillati</taxon>
        <taxon>Actinomycetota</taxon>
        <taxon>Actinomycetes</taxon>
        <taxon>Kitasatosporales</taxon>
        <taxon>Streptomycetaceae</taxon>
        <taxon>Streptomyces</taxon>
    </lineage>
</organism>
<sequence>MAAALQLTVEAQHGVGRDHQWWLTKMDLGEAVQEGGEQRMVWPGEFWFVGLSLQHGQLMA</sequence>
<evidence type="ECO:0000313" key="2">
    <source>
        <dbReference type="Proteomes" id="UP000000377"/>
    </source>
</evidence>
<dbReference type="Proteomes" id="UP000000377">
    <property type="component" value="Chromosome"/>
</dbReference>
<dbReference type="AlphaFoldDB" id="D7CDE6"/>
<gene>
    <name evidence="1" type="ordered locus">SBI_09870</name>
</gene>
<reference evidence="1 2" key="1">
    <citation type="journal article" date="2010" name="J. Bacteriol.">
        <title>Genome sequence of the milbemycin-producing bacterium Streptomyces bingchenggensis.</title>
        <authorList>
            <person name="Wang X.J."/>
            <person name="Yan Y.J."/>
            <person name="Zhang B."/>
            <person name="An J."/>
            <person name="Wang J.J."/>
            <person name="Tian J."/>
            <person name="Jiang L."/>
            <person name="Chen Y.H."/>
            <person name="Huang S.X."/>
            <person name="Yin M."/>
            <person name="Zhang J."/>
            <person name="Gao A.L."/>
            <person name="Liu C.X."/>
            <person name="Zhu Z.X."/>
            <person name="Xiang W.S."/>
        </authorList>
    </citation>
    <scope>NUCLEOTIDE SEQUENCE [LARGE SCALE GENOMIC DNA]</scope>
    <source>
        <strain evidence="1 2">BCW-1</strain>
    </source>
</reference>
<evidence type="ECO:0000313" key="1">
    <source>
        <dbReference type="EMBL" id="ADI12988.1"/>
    </source>
</evidence>
<dbReference type="HOGENOM" id="CLU_2939642_0_0_11"/>
<keyword evidence="2" id="KW-1185">Reference proteome</keyword>
<protein>
    <submittedName>
        <fullName evidence="1">Uncharacterized protein</fullName>
    </submittedName>
</protein>
<dbReference type="EMBL" id="CP002047">
    <property type="protein sequence ID" value="ADI12988.1"/>
    <property type="molecule type" value="Genomic_DNA"/>
</dbReference>
<accession>D7CDE6</accession>
<name>D7CDE6_STRBB</name>
<dbReference type="PATRIC" id="fig|749414.3.peg.10163"/>
<proteinExistence type="predicted"/>